<dbReference type="InterPro" id="IPR000515">
    <property type="entry name" value="MetI-like"/>
</dbReference>
<dbReference type="AlphaFoldDB" id="A0A7X0SRB4"/>
<comment type="caution">
    <text evidence="9">The sequence shown here is derived from an EMBL/GenBank/DDBJ whole genome shotgun (WGS) entry which is preliminary data.</text>
</comment>
<evidence type="ECO:0000256" key="5">
    <source>
        <dbReference type="ARBA" id="ARBA00022989"/>
    </source>
</evidence>
<feature type="transmembrane region" description="Helical" evidence="7">
    <location>
        <begin position="146"/>
        <end position="166"/>
    </location>
</feature>
<evidence type="ECO:0000256" key="4">
    <source>
        <dbReference type="ARBA" id="ARBA00022692"/>
    </source>
</evidence>
<reference evidence="9 10" key="1">
    <citation type="submission" date="2020-08" db="EMBL/GenBank/DDBJ databases">
        <title>Cohnella phylogeny.</title>
        <authorList>
            <person name="Dunlap C."/>
        </authorList>
    </citation>
    <scope>NUCLEOTIDE SEQUENCE [LARGE SCALE GENOMIC DNA]</scope>
    <source>
        <strain evidence="9 10">CBP 2801</strain>
    </source>
</reference>
<proteinExistence type="inferred from homology"/>
<evidence type="ECO:0000256" key="6">
    <source>
        <dbReference type="ARBA" id="ARBA00023136"/>
    </source>
</evidence>
<keyword evidence="2 7" id="KW-0813">Transport</keyword>
<dbReference type="EMBL" id="JACJVO010000035">
    <property type="protein sequence ID" value="MBB6734629.1"/>
    <property type="molecule type" value="Genomic_DNA"/>
</dbReference>
<comment type="subcellular location">
    <subcellularLocation>
        <location evidence="1 7">Cell membrane</location>
        <topology evidence="1 7">Multi-pass membrane protein</topology>
    </subcellularLocation>
</comment>
<dbReference type="GO" id="GO:0055085">
    <property type="term" value="P:transmembrane transport"/>
    <property type="evidence" value="ECO:0007669"/>
    <property type="project" value="InterPro"/>
</dbReference>
<feature type="domain" description="ABC transmembrane type-1" evidence="8">
    <location>
        <begin position="79"/>
        <end position="286"/>
    </location>
</feature>
<evidence type="ECO:0000256" key="2">
    <source>
        <dbReference type="ARBA" id="ARBA00022448"/>
    </source>
</evidence>
<keyword evidence="10" id="KW-1185">Reference proteome</keyword>
<organism evidence="9 10">
    <name type="scientific">Cohnella zeiphila</name>
    <dbReference type="NCBI Taxonomy" id="2761120"/>
    <lineage>
        <taxon>Bacteria</taxon>
        <taxon>Bacillati</taxon>
        <taxon>Bacillota</taxon>
        <taxon>Bacilli</taxon>
        <taxon>Bacillales</taxon>
        <taxon>Paenibacillaceae</taxon>
        <taxon>Cohnella</taxon>
    </lineage>
</organism>
<evidence type="ECO:0000313" key="10">
    <source>
        <dbReference type="Proteomes" id="UP000564644"/>
    </source>
</evidence>
<evidence type="ECO:0000256" key="1">
    <source>
        <dbReference type="ARBA" id="ARBA00004651"/>
    </source>
</evidence>
<accession>A0A7X0SRB4</accession>
<keyword evidence="6 7" id="KW-0472">Membrane</keyword>
<evidence type="ECO:0000256" key="7">
    <source>
        <dbReference type="RuleBase" id="RU363032"/>
    </source>
</evidence>
<feature type="transmembrane region" description="Helical" evidence="7">
    <location>
        <begin position="83"/>
        <end position="102"/>
    </location>
</feature>
<dbReference type="PANTHER" id="PTHR43744:SF9">
    <property type="entry name" value="POLYGALACTURONAN_RHAMNOGALACTURONAN TRANSPORT SYSTEM PERMEASE PROTEIN YTCP"/>
    <property type="match status" value="1"/>
</dbReference>
<feature type="transmembrane region" description="Helical" evidence="7">
    <location>
        <begin position="187"/>
        <end position="209"/>
    </location>
</feature>
<dbReference type="Pfam" id="PF00528">
    <property type="entry name" value="BPD_transp_1"/>
    <property type="match status" value="1"/>
</dbReference>
<keyword evidence="3" id="KW-1003">Cell membrane</keyword>
<protein>
    <submittedName>
        <fullName evidence="9">Carbohydrate ABC transporter permease</fullName>
    </submittedName>
</protein>
<comment type="similarity">
    <text evidence="7">Belongs to the binding-protein-dependent transport system permease family.</text>
</comment>
<dbReference type="CDD" id="cd06261">
    <property type="entry name" value="TM_PBP2"/>
    <property type="match status" value="1"/>
</dbReference>
<dbReference type="InterPro" id="IPR035906">
    <property type="entry name" value="MetI-like_sf"/>
</dbReference>
<feature type="transmembrane region" description="Helical" evidence="7">
    <location>
        <begin position="114"/>
        <end position="134"/>
    </location>
</feature>
<sequence>MRLNKKRTESAGSRIFDVVNILIMIVILVAVLYPILNIISTSLSSSRFISSGSVTVWPKGFTVQAYKDVFQDPYIFKGYGNSILYAVGSTGIMLIFTSLMAYPLTVPGFIGKKFFTIFLMITMFFSGGLIPTYLLMRSLHMLDTVWVMIIPGAVGAYNVFLFRTFFSNIPAELKESALIDGANDFTVLFRIIMPLSKALLATFALFGLVGSWNSWFEALIYLRDQDKYPLQMILRNYLFALDTTAIQGRVGAGNVAINGPGNALDPKAIRMSVIIITMFPIMAIYPFFQKHFNNGVFVGAIKG</sequence>
<keyword evidence="4 7" id="KW-0812">Transmembrane</keyword>
<evidence type="ECO:0000313" key="9">
    <source>
        <dbReference type="EMBL" id="MBB6734629.1"/>
    </source>
</evidence>
<keyword evidence="5 7" id="KW-1133">Transmembrane helix</keyword>
<feature type="transmembrane region" description="Helical" evidence="7">
    <location>
        <begin position="268"/>
        <end position="288"/>
    </location>
</feature>
<name>A0A7X0SRB4_9BACL</name>
<feature type="transmembrane region" description="Helical" evidence="7">
    <location>
        <begin position="21"/>
        <end position="39"/>
    </location>
</feature>
<dbReference type="SUPFAM" id="SSF161098">
    <property type="entry name" value="MetI-like"/>
    <property type="match status" value="1"/>
</dbReference>
<dbReference type="Proteomes" id="UP000564644">
    <property type="component" value="Unassembled WGS sequence"/>
</dbReference>
<dbReference type="GO" id="GO:0005886">
    <property type="term" value="C:plasma membrane"/>
    <property type="evidence" value="ECO:0007669"/>
    <property type="project" value="UniProtKB-SubCell"/>
</dbReference>
<evidence type="ECO:0000256" key="3">
    <source>
        <dbReference type="ARBA" id="ARBA00022475"/>
    </source>
</evidence>
<dbReference type="PROSITE" id="PS50928">
    <property type="entry name" value="ABC_TM1"/>
    <property type="match status" value="1"/>
</dbReference>
<gene>
    <name evidence="9" type="ORF">H7C18_27250</name>
</gene>
<evidence type="ECO:0000259" key="8">
    <source>
        <dbReference type="PROSITE" id="PS50928"/>
    </source>
</evidence>
<dbReference type="Gene3D" id="1.10.3720.10">
    <property type="entry name" value="MetI-like"/>
    <property type="match status" value="1"/>
</dbReference>
<dbReference type="PANTHER" id="PTHR43744">
    <property type="entry name" value="ABC TRANSPORTER PERMEASE PROTEIN MG189-RELATED-RELATED"/>
    <property type="match status" value="1"/>
</dbReference>